<evidence type="ECO:0000313" key="2">
    <source>
        <dbReference type="EMBL" id="NOV47646.1"/>
    </source>
</evidence>
<dbReference type="EMBL" id="GIIL01003920">
    <property type="protein sequence ID" value="NOV47646.1"/>
    <property type="molecule type" value="Transcribed_RNA"/>
</dbReference>
<sequence length="92" mass="10509">MAGGIDTSGRKPRRTWGTPAYKARNNFALGGLAVTMIISALFYASVDNEKRIKYCNKFLLSEEEKEERLRMSLIALPKSSMIQEMLEEEKDY</sequence>
<accession>A0A6M2DNI7</accession>
<protein>
    <submittedName>
        <fullName evidence="2">Uncharacterized protein</fullName>
    </submittedName>
</protein>
<proteinExistence type="predicted"/>
<keyword evidence="1" id="KW-0812">Transmembrane</keyword>
<organism evidence="2">
    <name type="scientific">Xenopsylla cheopis</name>
    <name type="common">Oriental rat flea</name>
    <name type="synonym">Pulex cheopis</name>
    <dbReference type="NCBI Taxonomy" id="163159"/>
    <lineage>
        <taxon>Eukaryota</taxon>
        <taxon>Metazoa</taxon>
        <taxon>Ecdysozoa</taxon>
        <taxon>Arthropoda</taxon>
        <taxon>Hexapoda</taxon>
        <taxon>Insecta</taxon>
        <taxon>Pterygota</taxon>
        <taxon>Neoptera</taxon>
        <taxon>Endopterygota</taxon>
        <taxon>Siphonaptera</taxon>
        <taxon>Pulicidae</taxon>
        <taxon>Xenopsyllinae</taxon>
        <taxon>Xenopsylla</taxon>
    </lineage>
</organism>
<name>A0A6M2DNI7_XENCH</name>
<reference evidence="2" key="1">
    <citation type="submission" date="2020-03" db="EMBL/GenBank/DDBJ databases">
        <title>Transcriptomic Profiling of the Digestive Tract of the Rat Flea, Xenopsylla cheopis, Following Blood Feeding and Infection with Yersinia pestis.</title>
        <authorList>
            <person name="Bland D.M."/>
            <person name="Martens C.A."/>
            <person name="Virtaneva K."/>
            <person name="Kanakabandi K."/>
            <person name="Long D."/>
            <person name="Rosenke R."/>
            <person name="Saturday G.A."/>
            <person name="Hoyt F.H."/>
            <person name="Bruno D.P."/>
            <person name="Ribeiro J.M.C."/>
            <person name="Hinnebusch J."/>
        </authorList>
    </citation>
    <scope>NUCLEOTIDE SEQUENCE</scope>
</reference>
<keyword evidence="1" id="KW-0472">Membrane</keyword>
<dbReference type="AlphaFoldDB" id="A0A6M2DNI7"/>
<feature type="transmembrane region" description="Helical" evidence="1">
    <location>
        <begin position="27"/>
        <end position="46"/>
    </location>
</feature>
<keyword evidence="1" id="KW-1133">Transmembrane helix</keyword>
<evidence type="ECO:0000256" key="1">
    <source>
        <dbReference type="SAM" id="Phobius"/>
    </source>
</evidence>